<dbReference type="SUPFAM" id="SSF51735">
    <property type="entry name" value="NAD(P)-binding Rossmann-fold domains"/>
    <property type="match status" value="1"/>
</dbReference>
<dbReference type="InterPro" id="IPR002347">
    <property type="entry name" value="SDR_fam"/>
</dbReference>
<sequence length="581" mass="63511">MTASPRVHTSDGIRLAVREHGDRARPCIVCVHGYPDDRHVWDEVVSLLAERYHVVTYDVRGAGESDRPRRNDAYDLDRLAADLERVMDAVSPERPVHLLAHDWGSIQAWQAVTDPRLRERIRSFTTISGPSLDHAGEWMRSKLRRPTPRGLRDLVSQLTHSGYIGFFQLPVIPELAWRTGIMRRVIRLLDPSARHITARTGDGVAGLALYRRNTSRRFRTPNPRATSVPVQVLAPTGDSFVGTPMQTEIDRWVEDLRVRYLRGGHWLPRSAPERIAHVTEEFVRHLEGGEQSRELRRARTDVDRRGFADRLVVVTGAGSGIGRATAHAFAAEGAEIVAADVDEAAARLTAARLREQGAVAAGYGVDVATGSSVRELAERVREEHGVADIVINNAGIGMSGSFMDTTEADWQRVLDVNLWGVIHGCRAFAEQLIERGEGGRIVNVASAAAYLPVPGLPAYASSKAAVLALSERLRGELSAHGIGVTAVCPGVVSSGITDTTTFVGSSPEQQRRKRERAGRLYRGRAFTPEAAAAEILRAARRDRAVAPITPEARAGLLLSRLTPGLLRTVTRSRQGGKGAQG</sequence>
<evidence type="ECO:0000256" key="1">
    <source>
        <dbReference type="ARBA" id="ARBA00006484"/>
    </source>
</evidence>
<dbReference type="InterPro" id="IPR036291">
    <property type="entry name" value="NAD(P)-bd_dom_sf"/>
</dbReference>
<dbReference type="PRINTS" id="PR00080">
    <property type="entry name" value="SDRFAMILY"/>
</dbReference>
<dbReference type="GO" id="GO:0016491">
    <property type="term" value="F:oxidoreductase activity"/>
    <property type="evidence" value="ECO:0007669"/>
    <property type="project" value="UniProtKB-KW"/>
</dbReference>
<dbReference type="SUPFAM" id="SSF53474">
    <property type="entry name" value="alpha/beta-Hydrolases"/>
    <property type="match status" value="1"/>
</dbReference>
<dbReference type="InterPro" id="IPR057326">
    <property type="entry name" value="KR_dom"/>
</dbReference>
<evidence type="ECO:0000259" key="3">
    <source>
        <dbReference type="SMART" id="SM00822"/>
    </source>
</evidence>
<dbReference type="Proteomes" id="UP000198716">
    <property type="component" value="Unassembled WGS sequence"/>
</dbReference>
<dbReference type="Gene3D" id="3.40.50.720">
    <property type="entry name" value="NAD(P)-binding Rossmann-like Domain"/>
    <property type="match status" value="1"/>
</dbReference>
<proteinExistence type="inferred from homology"/>
<dbReference type="SMART" id="SM00822">
    <property type="entry name" value="PKS_KR"/>
    <property type="match status" value="1"/>
</dbReference>
<dbReference type="EMBL" id="FOMZ01000010">
    <property type="protein sequence ID" value="SFE29326.1"/>
    <property type="molecule type" value="Genomic_DNA"/>
</dbReference>
<dbReference type="PANTHER" id="PTHR43391">
    <property type="entry name" value="RETINOL DEHYDROGENASE-RELATED"/>
    <property type="match status" value="1"/>
</dbReference>
<organism evidence="4 5">
    <name type="scientific">Actinopolyspora alba</name>
    <dbReference type="NCBI Taxonomy" id="673379"/>
    <lineage>
        <taxon>Bacteria</taxon>
        <taxon>Bacillati</taxon>
        <taxon>Actinomycetota</taxon>
        <taxon>Actinomycetes</taxon>
        <taxon>Actinopolysporales</taxon>
        <taxon>Actinopolysporaceae</taxon>
        <taxon>Actinopolyspora</taxon>
        <taxon>Actinopolyspora alba group</taxon>
    </lineage>
</organism>
<protein>
    <submittedName>
        <fullName evidence="4">Short-chain dehydrogenase</fullName>
    </submittedName>
</protein>
<accession>A0A1I1ZC68</accession>
<dbReference type="InterPro" id="IPR000073">
    <property type="entry name" value="AB_hydrolase_1"/>
</dbReference>
<dbReference type="Pfam" id="PF00106">
    <property type="entry name" value="adh_short"/>
    <property type="match status" value="1"/>
</dbReference>
<dbReference type="InterPro" id="IPR029058">
    <property type="entry name" value="AB_hydrolase_fold"/>
</dbReference>
<dbReference type="NCBIfam" id="NF004514">
    <property type="entry name" value="PRK05855.1"/>
    <property type="match status" value="1"/>
</dbReference>
<dbReference type="FunFam" id="3.40.50.720:FF:000084">
    <property type="entry name" value="Short-chain dehydrogenase reductase"/>
    <property type="match status" value="1"/>
</dbReference>
<evidence type="ECO:0000313" key="5">
    <source>
        <dbReference type="Proteomes" id="UP000198716"/>
    </source>
</evidence>
<dbReference type="Gene3D" id="3.40.50.1820">
    <property type="entry name" value="alpha/beta hydrolase"/>
    <property type="match status" value="1"/>
</dbReference>
<gene>
    <name evidence="4" type="ORF">SAMN04487819_110185</name>
</gene>
<evidence type="ECO:0000256" key="2">
    <source>
        <dbReference type="ARBA" id="ARBA00023002"/>
    </source>
</evidence>
<dbReference type="PANTHER" id="PTHR43391:SF12">
    <property type="entry name" value="OXIDOREDUCTASE EPHD-RELATED"/>
    <property type="match status" value="1"/>
</dbReference>
<dbReference type="CDD" id="cd05233">
    <property type="entry name" value="SDR_c"/>
    <property type="match status" value="1"/>
</dbReference>
<reference evidence="5" key="1">
    <citation type="submission" date="2016-10" db="EMBL/GenBank/DDBJ databases">
        <authorList>
            <person name="Varghese N."/>
            <person name="Submissions S."/>
        </authorList>
    </citation>
    <scope>NUCLEOTIDE SEQUENCE [LARGE SCALE GENOMIC DNA]</scope>
    <source>
        <strain evidence="5">DSM 45004</strain>
    </source>
</reference>
<name>A0A1I1ZC68_9ACTN</name>
<keyword evidence="2" id="KW-0560">Oxidoreductase</keyword>
<keyword evidence="5" id="KW-1185">Reference proteome</keyword>
<evidence type="ECO:0000313" key="4">
    <source>
        <dbReference type="EMBL" id="SFE29326.1"/>
    </source>
</evidence>
<dbReference type="RefSeq" id="WP_092928265.1">
    <property type="nucleotide sequence ID" value="NZ_FOMZ01000010.1"/>
</dbReference>
<feature type="domain" description="Ketoreductase" evidence="3">
    <location>
        <begin position="310"/>
        <end position="485"/>
    </location>
</feature>
<comment type="similarity">
    <text evidence="1">Belongs to the short-chain dehydrogenases/reductases (SDR) family.</text>
</comment>
<dbReference type="AlphaFoldDB" id="A0A1I1ZC68"/>
<dbReference type="Pfam" id="PF00561">
    <property type="entry name" value="Abhydrolase_1"/>
    <property type="match status" value="1"/>
</dbReference>
<dbReference type="PRINTS" id="PR00081">
    <property type="entry name" value="GDHRDH"/>
</dbReference>